<evidence type="ECO:0000313" key="2">
    <source>
        <dbReference type="Proteomes" id="UP000578112"/>
    </source>
</evidence>
<reference evidence="1 2" key="1">
    <citation type="submission" date="2020-08" db="EMBL/GenBank/DDBJ databases">
        <title>Sequencing the genomes of 1000 actinobacteria strains.</title>
        <authorList>
            <person name="Klenk H.-P."/>
        </authorList>
    </citation>
    <scope>NUCLEOTIDE SEQUENCE [LARGE SCALE GENOMIC DNA]</scope>
    <source>
        <strain evidence="1 2">DSM 43149</strain>
    </source>
</reference>
<keyword evidence="2" id="KW-1185">Reference proteome</keyword>
<gene>
    <name evidence="1" type="ORF">BJ971_001964</name>
</gene>
<dbReference type="InterPro" id="IPR046251">
    <property type="entry name" value="DUF6284"/>
</dbReference>
<dbReference type="Proteomes" id="UP000578112">
    <property type="component" value="Unassembled WGS sequence"/>
</dbReference>
<dbReference type="EMBL" id="JACHNH010000001">
    <property type="protein sequence ID" value="MBB4761408.1"/>
    <property type="molecule type" value="Genomic_DNA"/>
</dbReference>
<protein>
    <submittedName>
        <fullName evidence="1">Uncharacterized protein</fullName>
    </submittedName>
</protein>
<accession>A0A7W7MNU1</accession>
<organism evidence="1 2">
    <name type="scientific">Actinoplanes digitatis</name>
    <dbReference type="NCBI Taxonomy" id="1868"/>
    <lineage>
        <taxon>Bacteria</taxon>
        <taxon>Bacillati</taxon>
        <taxon>Actinomycetota</taxon>
        <taxon>Actinomycetes</taxon>
        <taxon>Micromonosporales</taxon>
        <taxon>Micromonosporaceae</taxon>
        <taxon>Actinoplanes</taxon>
    </lineage>
</organism>
<sequence length="79" mass="8539">MSIDFETGGPSLSDLAEIEAAWPQIEADLAVLDAEIRALYLTTGGPSELDWRRTRRSEAALTRTAARPVRPISGLRSAA</sequence>
<dbReference type="RefSeq" id="WP_184991795.1">
    <property type="nucleotide sequence ID" value="NZ_BOMK01000030.1"/>
</dbReference>
<dbReference type="Pfam" id="PF19801">
    <property type="entry name" value="DUF6284"/>
    <property type="match status" value="1"/>
</dbReference>
<dbReference type="AlphaFoldDB" id="A0A7W7MNU1"/>
<comment type="caution">
    <text evidence="1">The sequence shown here is derived from an EMBL/GenBank/DDBJ whole genome shotgun (WGS) entry which is preliminary data.</text>
</comment>
<proteinExistence type="predicted"/>
<name>A0A7W7MNU1_9ACTN</name>
<evidence type="ECO:0000313" key="1">
    <source>
        <dbReference type="EMBL" id="MBB4761408.1"/>
    </source>
</evidence>